<dbReference type="SUPFAM" id="SSF48150">
    <property type="entry name" value="DNA-glycosylase"/>
    <property type="match status" value="1"/>
</dbReference>
<evidence type="ECO:0000256" key="5">
    <source>
        <dbReference type="SAM" id="MobiDB-lite"/>
    </source>
</evidence>
<gene>
    <name evidence="6" type="ORF">NRB20_71460</name>
</gene>
<accession>A0A7K0DDY2</accession>
<dbReference type="EC" id="3.2.2.21" evidence="2"/>
<dbReference type="Proteomes" id="UP000438448">
    <property type="component" value="Unassembled WGS sequence"/>
</dbReference>
<reference evidence="6 7" key="1">
    <citation type="submission" date="2019-10" db="EMBL/GenBank/DDBJ databases">
        <title>Nocardia macrotermitis sp. nov. and Nocardia aurantia sp. nov., isolated from the gut of fungus growing-termite Macrotermes natalensis.</title>
        <authorList>
            <person name="Benndorf R."/>
            <person name="Schwitalla J."/>
            <person name="Martin K."/>
            <person name="De Beer W."/>
            <person name="Kaster A.-K."/>
            <person name="Vollmers J."/>
            <person name="Poulsen M."/>
            <person name="Beemelmanns C."/>
        </authorList>
    </citation>
    <scope>NUCLEOTIDE SEQUENCE [LARGE SCALE GENOMIC DNA]</scope>
    <source>
        <strain evidence="6 7">RB20</strain>
    </source>
</reference>
<comment type="catalytic activity">
    <reaction evidence="1">
        <text>Hydrolysis of alkylated DNA, releasing 3-methyladenine, 3-methylguanine, 7-methylguanine and 7-methyladenine.</text>
        <dbReference type="EC" id="3.2.2.21"/>
    </reaction>
</comment>
<comment type="caution">
    <text evidence="6">The sequence shown here is derived from an EMBL/GenBank/DDBJ whole genome shotgun (WGS) entry which is preliminary data.</text>
</comment>
<dbReference type="GO" id="GO:0005737">
    <property type="term" value="C:cytoplasm"/>
    <property type="evidence" value="ECO:0007669"/>
    <property type="project" value="TreeGrafter"/>
</dbReference>
<dbReference type="AlphaFoldDB" id="A0A7K0DDY2"/>
<dbReference type="GO" id="GO:0032993">
    <property type="term" value="C:protein-DNA complex"/>
    <property type="evidence" value="ECO:0007669"/>
    <property type="project" value="TreeGrafter"/>
</dbReference>
<keyword evidence="7" id="KW-1185">Reference proteome</keyword>
<dbReference type="GO" id="GO:0006285">
    <property type="term" value="P:base-excision repair, AP site formation"/>
    <property type="evidence" value="ECO:0007669"/>
    <property type="project" value="TreeGrafter"/>
</dbReference>
<keyword evidence="3" id="KW-0227">DNA damage</keyword>
<keyword evidence="4" id="KW-0234">DNA repair</keyword>
<dbReference type="GO" id="GO:0032131">
    <property type="term" value="F:alkylated DNA binding"/>
    <property type="evidence" value="ECO:0007669"/>
    <property type="project" value="TreeGrafter"/>
</dbReference>
<dbReference type="GO" id="GO:0008725">
    <property type="term" value="F:DNA-3-methyladenine glycosylase activity"/>
    <property type="evidence" value="ECO:0007669"/>
    <property type="project" value="TreeGrafter"/>
</dbReference>
<dbReference type="InterPro" id="IPR011257">
    <property type="entry name" value="DNA_glycosylase"/>
</dbReference>
<proteinExistence type="predicted"/>
<evidence type="ECO:0000256" key="1">
    <source>
        <dbReference type="ARBA" id="ARBA00000086"/>
    </source>
</evidence>
<name>A0A7K0DDY2_9NOCA</name>
<evidence type="ECO:0000256" key="3">
    <source>
        <dbReference type="ARBA" id="ARBA00022763"/>
    </source>
</evidence>
<organism evidence="6 7">
    <name type="scientific">Nocardia macrotermitis</name>
    <dbReference type="NCBI Taxonomy" id="2585198"/>
    <lineage>
        <taxon>Bacteria</taxon>
        <taxon>Bacillati</taxon>
        <taxon>Actinomycetota</taxon>
        <taxon>Actinomycetes</taxon>
        <taxon>Mycobacteriales</taxon>
        <taxon>Nocardiaceae</taxon>
        <taxon>Nocardia</taxon>
    </lineage>
</organism>
<dbReference type="EMBL" id="WEGK01000025">
    <property type="protein sequence ID" value="MQY24013.1"/>
    <property type="molecule type" value="Genomic_DNA"/>
</dbReference>
<evidence type="ECO:0000256" key="2">
    <source>
        <dbReference type="ARBA" id="ARBA00012000"/>
    </source>
</evidence>
<evidence type="ECO:0000256" key="4">
    <source>
        <dbReference type="ARBA" id="ARBA00023204"/>
    </source>
</evidence>
<dbReference type="PANTHER" id="PTHR43003:SF6">
    <property type="entry name" value="DNA GLYCOSYLASE"/>
    <property type="match status" value="1"/>
</dbReference>
<protein>
    <recommendedName>
        <fullName evidence="2">DNA-3-methyladenine glycosylase II</fullName>
        <ecNumber evidence="2">3.2.2.21</ecNumber>
    </recommendedName>
</protein>
<dbReference type="CDD" id="cd00056">
    <property type="entry name" value="ENDO3c"/>
    <property type="match status" value="1"/>
</dbReference>
<dbReference type="GO" id="GO:0006307">
    <property type="term" value="P:DNA alkylation repair"/>
    <property type="evidence" value="ECO:0007669"/>
    <property type="project" value="TreeGrafter"/>
</dbReference>
<evidence type="ECO:0000313" key="6">
    <source>
        <dbReference type="EMBL" id="MQY24013.1"/>
    </source>
</evidence>
<feature type="region of interest" description="Disordered" evidence="5">
    <location>
        <begin position="1"/>
        <end position="21"/>
    </location>
</feature>
<evidence type="ECO:0000313" key="7">
    <source>
        <dbReference type="Proteomes" id="UP000438448"/>
    </source>
</evidence>
<dbReference type="Gene3D" id="1.10.340.30">
    <property type="entry name" value="Hypothetical protein, domain 2"/>
    <property type="match status" value="1"/>
</dbReference>
<sequence length="329" mass="36169">MHVTTSESGASARVPGMAHNVPVESRVDAQRTVSSELPIDLAATLAPLRRGGSDPCHTTTADGAHWHVSRMPSGPVTYRLAQSGPRAVAARAWGPGATEFVEQLPRMLCLDEDLTDFAPEHPKIAEAHRRFPGLRMLRTGLIFESLVPAVLEQRVHTVSARASWRRLVGKFGDRAPGPTPIPMRIPPDAHTWRHIPSWEYHRANVDPQRSKTIVLAARMVDKLEQAADLDPTAAADRLRMVPGIGVWTAAEIAQRALGDPDALSVGDFHLASIIGWTLLGHPIDDDAMVEYLEPLRPHRYRAVRLLEISGQARKPKFGPRTPLVDISRI</sequence>
<dbReference type="PANTHER" id="PTHR43003">
    <property type="entry name" value="DNA-3-METHYLADENINE GLYCOSYLASE"/>
    <property type="match status" value="1"/>
</dbReference>
<dbReference type="GO" id="GO:0043916">
    <property type="term" value="F:DNA-7-methylguanine glycosylase activity"/>
    <property type="evidence" value="ECO:0007669"/>
    <property type="project" value="TreeGrafter"/>
</dbReference>
<dbReference type="InterPro" id="IPR051912">
    <property type="entry name" value="Alkylbase_DNA_Glycosylase/TA"/>
</dbReference>
<dbReference type="InterPro" id="IPR003265">
    <property type="entry name" value="HhH-GPD_domain"/>
</dbReference>